<proteinExistence type="predicted"/>
<dbReference type="EMBL" id="AMYD01003051">
    <property type="protein sequence ID" value="EQB47215.1"/>
    <property type="molecule type" value="Genomic_DNA"/>
</dbReference>
<dbReference type="AlphaFoldDB" id="T0LG46"/>
<sequence length="34" mass="3647">MEEVQTIIGIGCGAASKFIDPRSGKITQRENSIP</sequence>
<accession>T0LG46</accession>
<protein>
    <submittedName>
        <fullName evidence="1">Uncharacterized protein</fullName>
    </submittedName>
</protein>
<reference evidence="2" key="1">
    <citation type="journal article" date="2013" name="Mol. Plant Microbe Interact.">
        <title>Global aspects of pacC regulation of pathogenicity genes in Colletotrichum gloeosporioides as revealed by transcriptome analysis.</title>
        <authorList>
            <person name="Alkan N."/>
            <person name="Meng X."/>
            <person name="Friedlander G."/>
            <person name="Reuveni E."/>
            <person name="Sukno S."/>
            <person name="Sherman A."/>
            <person name="Thon M."/>
            <person name="Fluhr R."/>
            <person name="Prusky D."/>
        </authorList>
    </citation>
    <scope>NUCLEOTIDE SEQUENCE [LARGE SCALE GENOMIC DNA]</scope>
    <source>
        <strain evidence="2">Cg-14</strain>
    </source>
</reference>
<evidence type="ECO:0000313" key="2">
    <source>
        <dbReference type="Proteomes" id="UP000015530"/>
    </source>
</evidence>
<dbReference type="HOGENOM" id="CLU_3377051_0_0_1"/>
<name>T0LG46_COLGC</name>
<gene>
    <name evidence="1" type="ORF">CGLO_13663</name>
</gene>
<organism evidence="1 2">
    <name type="scientific">Colletotrichum gloeosporioides (strain Cg-14)</name>
    <name type="common">Anthracnose fungus</name>
    <name type="synonym">Glomerella cingulata</name>
    <dbReference type="NCBI Taxonomy" id="1237896"/>
    <lineage>
        <taxon>Eukaryota</taxon>
        <taxon>Fungi</taxon>
        <taxon>Dikarya</taxon>
        <taxon>Ascomycota</taxon>
        <taxon>Pezizomycotina</taxon>
        <taxon>Sordariomycetes</taxon>
        <taxon>Hypocreomycetidae</taxon>
        <taxon>Glomerellales</taxon>
        <taxon>Glomerellaceae</taxon>
        <taxon>Colletotrichum</taxon>
        <taxon>Colletotrichum gloeosporioides species complex</taxon>
    </lineage>
</organism>
<comment type="caution">
    <text evidence="1">The sequence shown here is derived from an EMBL/GenBank/DDBJ whole genome shotgun (WGS) entry which is preliminary data.</text>
</comment>
<dbReference type="Proteomes" id="UP000015530">
    <property type="component" value="Unassembled WGS sequence"/>
</dbReference>
<evidence type="ECO:0000313" key="1">
    <source>
        <dbReference type="EMBL" id="EQB47215.1"/>
    </source>
</evidence>